<feature type="chain" id="PRO_5047381060" evidence="1">
    <location>
        <begin position="19"/>
        <end position="301"/>
    </location>
</feature>
<feature type="signal peptide" evidence="1">
    <location>
        <begin position="1"/>
        <end position="18"/>
    </location>
</feature>
<protein>
    <submittedName>
        <fullName evidence="2">Discoidin domain-containing protein</fullName>
    </submittedName>
</protein>
<sequence>MRKVLLSAFLLLSPTAMAADNTIFLHFDDQLDGVMDYQQHLRLELGLSGNTIVGKTEAGAMISGRVENKNSHYIGSGEQERFQFEIHNGDTRTWYFGRVDGQYWEGIWYGPNGEQGDFSLHTKVLEDGVPQYGDVLAFYTDEVFNREGNEYNPLNPGFLMDLGGLDLHFTNDYQDGFNLDLSQGFYAKANAQWHEDMPMSVYLDLKQPMKMKTFRLGSANLENGAQLKAFSFSVWDSTKASWQVVGNFEFPAIPGPAYQRQEFNLPRTVYADRIRISAKSSHDSGAYGYGQVMMWGLSFQR</sequence>
<evidence type="ECO:0000256" key="1">
    <source>
        <dbReference type="SAM" id="SignalP"/>
    </source>
</evidence>
<dbReference type="Gene3D" id="2.60.120.260">
    <property type="entry name" value="Galactose-binding domain-like"/>
    <property type="match status" value="1"/>
</dbReference>
<comment type="caution">
    <text evidence="2">The sequence shown here is derived from an EMBL/GenBank/DDBJ whole genome shotgun (WGS) entry which is preliminary data.</text>
</comment>
<keyword evidence="3" id="KW-1185">Reference proteome</keyword>
<dbReference type="EMBL" id="JBHRTD010000018">
    <property type="protein sequence ID" value="MFC3140393.1"/>
    <property type="molecule type" value="Genomic_DNA"/>
</dbReference>
<accession>A0ABV7GJB8</accession>
<dbReference type="Proteomes" id="UP001595621">
    <property type="component" value="Unassembled WGS sequence"/>
</dbReference>
<evidence type="ECO:0000313" key="3">
    <source>
        <dbReference type="Proteomes" id="UP001595621"/>
    </source>
</evidence>
<keyword evidence="1" id="KW-0732">Signal</keyword>
<proteinExistence type="predicted"/>
<gene>
    <name evidence="2" type="ORF">ACFOE0_19740</name>
</gene>
<reference evidence="3" key="1">
    <citation type="journal article" date="2019" name="Int. J. Syst. Evol. Microbiol.">
        <title>The Global Catalogue of Microorganisms (GCM) 10K type strain sequencing project: providing services to taxonomists for standard genome sequencing and annotation.</title>
        <authorList>
            <consortium name="The Broad Institute Genomics Platform"/>
            <consortium name="The Broad Institute Genome Sequencing Center for Infectious Disease"/>
            <person name="Wu L."/>
            <person name="Ma J."/>
        </authorList>
    </citation>
    <scope>NUCLEOTIDE SEQUENCE [LARGE SCALE GENOMIC DNA]</scope>
    <source>
        <strain evidence="3">KCTC 52277</strain>
    </source>
</reference>
<evidence type="ECO:0000313" key="2">
    <source>
        <dbReference type="EMBL" id="MFC3140393.1"/>
    </source>
</evidence>
<dbReference type="RefSeq" id="WP_248934289.1">
    <property type="nucleotide sequence ID" value="NZ_JAKILF010000001.1"/>
</dbReference>
<organism evidence="2 3">
    <name type="scientific">Shewanella submarina</name>
    <dbReference type="NCBI Taxonomy" id="2016376"/>
    <lineage>
        <taxon>Bacteria</taxon>
        <taxon>Pseudomonadati</taxon>
        <taxon>Pseudomonadota</taxon>
        <taxon>Gammaproteobacteria</taxon>
        <taxon>Alteromonadales</taxon>
        <taxon>Shewanellaceae</taxon>
        <taxon>Shewanella</taxon>
    </lineage>
</organism>
<name>A0ABV7GJB8_9GAMM</name>